<dbReference type="InterPro" id="IPR005084">
    <property type="entry name" value="CBM6"/>
</dbReference>
<protein>
    <submittedName>
        <fullName evidence="9">Carbohydrate binding module (Family 35)</fullName>
    </submittedName>
</protein>
<dbReference type="CDD" id="cd08999">
    <property type="entry name" value="GH43_ABN-like"/>
    <property type="match status" value="1"/>
</dbReference>
<dbReference type="InterPro" id="IPR006710">
    <property type="entry name" value="Glyco_hydro_43"/>
</dbReference>
<comment type="similarity">
    <text evidence="1 6">Belongs to the glycosyl hydrolase 43 family.</text>
</comment>
<feature type="chain" id="PRO_5038499665" evidence="7">
    <location>
        <begin position="20"/>
        <end position="451"/>
    </location>
</feature>
<keyword evidence="7" id="KW-0732">Signal</keyword>
<dbReference type="PROSITE" id="PS51175">
    <property type="entry name" value="CBM6"/>
    <property type="match status" value="1"/>
</dbReference>
<dbReference type="SUPFAM" id="SSF49785">
    <property type="entry name" value="Galactose-binding domain-like"/>
    <property type="match status" value="1"/>
</dbReference>
<gene>
    <name evidence="9" type="ORF">SAMN05421541_10785</name>
</gene>
<feature type="signal peptide" evidence="7">
    <location>
        <begin position="1"/>
        <end position="19"/>
    </location>
</feature>
<evidence type="ECO:0000256" key="1">
    <source>
        <dbReference type="ARBA" id="ARBA00009865"/>
    </source>
</evidence>
<evidence type="ECO:0000256" key="3">
    <source>
        <dbReference type="ARBA" id="ARBA00023295"/>
    </source>
</evidence>
<dbReference type="PANTHER" id="PTHR42812:SF5">
    <property type="entry name" value="ENDO-ARABINASE"/>
    <property type="match status" value="1"/>
</dbReference>
<feature type="site" description="Important for catalytic activity, responsible for pKa modulation of the active site Glu and correct orientation of both the proton donor and substrate" evidence="5">
    <location>
        <position position="160"/>
    </location>
</feature>
<keyword evidence="10" id="KW-1185">Reference proteome</keyword>
<evidence type="ECO:0000256" key="2">
    <source>
        <dbReference type="ARBA" id="ARBA00022801"/>
    </source>
</evidence>
<dbReference type="RefSeq" id="WP_239143585.1">
    <property type="nucleotide sequence ID" value="NZ_BOMT01000041.1"/>
</dbReference>
<keyword evidence="2 6" id="KW-0378">Hydrolase</keyword>
<dbReference type="SUPFAM" id="SSF75005">
    <property type="entry name" value="Arabinanase/levansucrase/invertase"/>
    <property type="match status" value="1"/>
</dbReference>
<keyword evidence="3 6" id="KW-0326">Glycosidase</keyword>
<dbReference type="InterPro" id="IPR051795">
    <property type="entry name" value="Glycosyl_Hydrlase_43"/>
</dbReference>
<dbReference type="STRING" id="35752.SAMN05421541_10785"/>
<dbReference type="InterPro" id="IPR023296">
    <property type="entry name" value="Glyco_hydro_beta-prop_sf"/>
</dbReference>
<dbReference type="Gene3D" id="2.115.10.20">
    <property type="entry name" value="Glycosyl hydrolase domain, family 43"/>
    <property type="match status" value="1"/>
</dbReference>
<dbReference type="GO" id="GO:0004553">
    <property type="term" value="F:hydrolase activity, hydrolyzing O-glycosyl compounds"/>
    <property type="evidence" value="ECO:0007669"/>
    <property type="project" value="InterPro"/>
</dbReference>
<dbReference type="Proteomes" id="UP000199645">
    <property type="component" value="Unassembled WGS sequence"/>
</dbReference>
<name>A0A1I2GRA4_9ACTN</name>
<evidence type="ECO:0000256" key="5">
    <source>
        <dbReference type="PIRSR" id="PIRSR606710-2"/>
    </source>
</evidence>
<evidence type="ECO:0000256" key="7">
    <source>
        <dbReference type="SAM" id="SignalP"/>
    </source>
</evidence>
<dbReference type="Pfam" id="PF04616">
    <property type="entry name" value="Glyco_hydro_43"/>
    <property type="match status" value="1"/>
</dbReference>
<feature type="active site" description="Proton donor" evidence="4">
    <location>
        <position position="219"/>
    </location>
</feature>
<evidence type="ECO:0000313" key="10">
    <source>
        <dbReference type="Proteomes" id="UP000199645"/>
    </source>
</evidence>
<feature type="domain" description="CBM6" evidence="8">
    <location>
        <begin position="326"/>
        <end position="447"/>
    </location>
</feature>
<evidence type="ECO:0000259" key="8">
    <source>
        <dbReference type="PROSITE" id="PS51175"/>
    </source>
</evidence>
<dbReference type="PANTHER" id="PTHR42812">
    <property type="entry name" value="BETA-XYLOSIDASE"/>
    <property type="match status" value="1"/>
</dbReference>
<dbReference type="Gene3D" id="2.60.120.260">
    <property type="entry name" value="Galactose-binding domain-like"/>
    <property type="match status" value="1"/>
</dbReference>
<accession>A0A1I2GRA4</accession>
<dbReference type="AlphaFoldDB" id="A0A1I2GRA4"/>
<evidence type="ECO:0000256" key="4">
    <source>
        <dbReference type="PIRSR" id="PIRSR606710-1"/>
    </source>
</evidence>
<sequence>MLHLPAVLAALVMAAAPLAAPAAPAGSGPVIDQNFADPDVMKVGRTYYAYATNSDGRNIRWATSTDLVSWTVQESDALPELGAWVDPDWTFPPGGTGDRGVWAPEVFATGPRSFVMWYTAHDDASGKQCIGAATATTPGGPFTPQDTALVCTPEIGGAIDASSYTENGRRYLLWKNDGNCCRQDTWLRLQQVSADGLRRVGAETPLIKQNKPFEGTLVEAPTLVKRGGRYVLFYSANFFGNGSYVSSYATADRLRGPYTKAASPLMTTDAFAGAVRGPGGQDVVTGPDGRDRIVFHGWNAGFEYRAMYSRRLDWLDGRPVVEGAAIRYEAEDADFARANARYAAGGASNGAVVGGIDFDDSRVSFTVRVPRGGEYRLSTRYANGSDGGAASHRLTVNGAAAGSVDYPVTGWDNWQVSERQVTLRAGDNLISYAKGANYAEIDAIDVASSAH</sequence>
<proteinExistence type="inferred from homology"/>
<evidence type="ECO:0000313" key="9">
    <source>
        <dbReference type="EMBL" id="SFF19793.1"/>
    </source>
</evidence>
<evidence type="ECO:0000256" key="6">
    <source>
        <dbReference type="RuleBase" id="RU361187"/>
    </source>
</evidence>
<dbReference type="Pfam" id="PF16990">
    <property type="entry name" value="CBM_35"/>
    <property type="match status" value="1"/>
</dbReference>
<dbReference type="EMBL" id="FONV01000007">
    <property type="protein sequence ID" value="SFF19793.1"/>
    <property type="molecule type" value="Genomic_DNA"/>
</dbReference>
<dbReference type="InterPro" id="IPR008979">
    <property type="entry name" value="Galactose-bd-like_sf"/>
</dbReference>
<reference evidence="9 10" key="1">
    <citation type="submission" date="2016-10" db="EMBL/GenBank/DDBJ databases">
        <authorList>
            <person name="de Groot N.N."/>
        </authorList>
    </citation>
    <scope>NUCLEOTIDE SEQUENCE [LARGE SCALE GENOMIC DNA]</scope>
    <source>
        <strain evidence="9 10">DSM 43019</strain>
    </source>
</reference>
<feature type="active site" description="Proton acceptor" evidence="4">
    <location>
        <position position="37"/>
    </location>
</feature>
<dbReference type="GO" id="GO:0030246">
    <property type="term" value="F:carbohydrate binding"/>
    <property type="evidence" value="ECO:0007669"/>
    <property type="project" value="InterPro"/>
</dbReference>
<dbReference type="GO" id="GO:0005975">
    <property type="term" value="P:carbohydrate metabolic process"/>
    <property type="evidence" value="ECO:0007669"/>
    <property type="project" value="InterPro"/>
</dbReference>
<organism evidence="9 10">
    <name type="scientific">Actinoplanes philippinensis</name>
    <dbReference type="NCBI Taxonomy" id="35752"/>
    <lineage>
        <taxon>Bacteria</taxon>
        <taxon>Bacillati</taxon>
        <taxon>Actinomycetota</taxon>
        <taxon>Actinomycetes</taxon>
        <taxon>Micromonosporales</taxon>
        <taxon>Micromonosporaceae</taxon>
        <taxon>Actinoplanes</taxon>
    </lineage>
</organism>